<protein>
    <recommendedName>
        <fullName evidence="1">Glutamine amidotransferase domain-containing protein</fullName>
    </recommendedName>
</protein>
<proteinExistence type="predicted"/>
<sequence length="238" mass="26117">MHKTILLITHEQTSATDTGIVGRILREAEHTVITHAMFRKGADGALKVDVNFPPLEGIDAVIAFGSFSHIYGITEDWLRSEIDYVAEIHSRGIPYMGICFGAQLLAEGLGGRTVPSARIEVGLITFDAGFSCPISSGPWFSWHSDKVELPDGVEILAKTAIAPQVFRQGRSIGLQFHPEVNLELLREWVRIGGSELDGVLNHGQLLKDWADNEDQVHQNTRVILDWFLVGADAPTPVG</sequence>
<evidence type="ECO:0000313" key="2">
    <source>
        <dbReference type="EMBL" id="PYI67647.1"/>
    </source>
</evidence>
<dbReference type="Proteomes" id="UP000247832">
    <property type="component" value="Unassembled WGS sequence"/>
</dbReference>
<feature type="domain" description="Glutamine amidotransferase" evidence="1">
    <location>
        <begin position="55"/>
        <end position="183"/>
    </location>
</feature>
<evidence type="ECO:0000313" key="3">
    <source>
        <dbReference type="Proteomes" id="UP000247832"/>
    </source>
</evidence>
<dbReference type="CDD" id="cd01741">
    <property type="entry name" value="GATase1_1"/>
    <property type="match status" value="1"/>
</dbReference>
<dbReference type="PANTHER" id="PTHR42695">
    <property type="entry name" value="GLUTAMINE AMIDOTRANSFERASE YLR126C-RELATED"/>
    <property type="match status" value="1"/>
</dbReference>
<dbReference type="Gene3D" id="3.40.50.880">
    <property type="match status" value="1"/>
</dbReference>
<organism evidence="2 3">
    <name type="scientific">Arthrobacter livingstonensis</name>
    <dbReference type="NCBI Taxonomy" id="670078"/>
    <lineage>
        <taxon>Bacteria</taxon>
        <taxon>Bacillati</taxon>
        <taxon>Actinomycetota</taxon>
        <taxon>Actinomycetes</taxon>
        <taxon>Micrococcales</taxon>
        <taxon>Micrococcaceae</taxon>
        <taxon>Arthrobacter</taxon>
    </lineage>
</organism>
<dbReference type="InterPro" id="IPR044992">
    <property type="entry name" value="ChyE-like"/>
</dbReference>
<dbReference type="Pfam" id="PF00117">
    <property type="entry name" value="GATase"/>
    <property type="match status" value="1"/>
</dbReference>
<dbReference type="AlphaFoldDB" id="A0A2V5LVP7"/>
<dbReference type="InterPro" id="IPR017926">
    <property type="entry name" value="GATASE"/>
</dbReference>
<gene>
    <name evidence="2" type="ORF">CVV68_09425</name>
</gene>
<dbReference type="GO" id="GO:0005829">
    <property type="term" value="C:cytosol"/>
    <property type="evidence" value="ECO:0007669"/>
    <property type="project" value="TreeGrafter"/>
</dbReference>
<dbReference type="PANTHER" id="PTHR42695:SF5">
    <property type="entry name" value="GLUTAMINE AMIDOTRANSFERASE YLR126C-RELATED"/>
    <property type="match status" value="1"/>
</dbReference>
<name>A0A2V5LVP7_9MICC</name>
<dbReference type="RefSeq" id="WP_110500756.1">
    <property type="nucleotide sequence ID" value="NZ_QJVD01000008.1"/>
</dbReference>
<reference evidence="2 3" key="1">
    <citation type="submission" date="2018-05" db="EMBL/GenBank/DDBJ databases">
        <title>Genetic diversity of glacier-inhabiting Cryobacterium bacteria in China and description of Cryobacterium mengkeensis sp. nov. and Arthrobacter glacialis sp. nov.</title>
        <authorList>
            <person name="Liu Q."/>
            <person name="Xin Y.-H."/>
        </authorList>
    </citation>
    <scope>NUCLEOTIDE SEQUENCE [LARGE SCALE GENOMIC DNA]</scope>
    <source>
        <strain evidence="2 3">LI2</strain>
    </source>
</reference>
<dbReference type="OrthoDB" id="5196541at2"/>
<dbReference type="SUPFAM" id="SSF52317">
    <property type="entry name" value="Class I glutamine amidotransferase-like"/>
    <property type="match status" value="1"/>
</dbReference>
<comment type="caution">
    <text evidence="2">The sequence shown here is derived from an EMBL/GenBank/DDBJ whole genome shotgun (WGS) entry which is preliminary data.</text>
</comment>
<keyword evidence="3" id="KW-1185">Reference proteome</keyword>
<dbReference type="InterPro" id="IPR029062">
    <property type="entry name" value="Class_I_gatase-like"/>
</dbReference>
<dbReference type="PROSITE" id="PS51273">
    <property type="entry name" value="GATASE_TYPE_1"/>
    <property type="match status" value="1"/>
</dbReference>
<dbReference type="EMBL" id="QJVD01000008">
    <property type="protein sequence ID" value="PYI67647.1"/>
    <property type="molecule type" value="Genomic_DNA"/>
</dbReference>
<accession>A0A2V5LVP7</accession>
<evidence type="ECO:0000259" key="1">
    <source>
        <dbReference type="Pfam" id="PF00117"/>
    </source>
</evidence>